<reference evidence="1 2" key="1">
    <citation type="journal article" date="2019" name="Environ. Microbiol.">
        <title>Species interactions and distinct microbial communities in high Arctic permafrost affected cryosols are associated with the CH4 and CO2 gas fluxes.</title>
        <authorList>
            <person name="Altshuler I."/>
            <person name="Hamel J."/>
            <person name="Turney S."/>
            <person name="Magnuson E."/>
            <person name="Levesque R."/>
            <person name="Greer C."/>
            <person name="Whyte L.G."/>
        </authorList>
    </citation>
    <scope>NUCLEOTIDE SEQUENCE [LARGE SCALE GENOMIC DNA]</scope>
    <source>
        <strain evidence="1 2">E4</strain>
    </source>
</reference>
<dbReference type="Proteomes" id="UP000317663">
    <property type="component" value="Unassembled WGS sequence"/>
</dbReference>
<dbReference type="AlphaFoldDB" id="A0A502GD62"/>
<protein>
    <submittedName>
        <fullName evidence="1">Uncharacterized protein</fullName>
    </submittedName>
</protein>
<sequence length="415" mass="45684">MTNNPITELQKSQAADYTDSLKRAISVVASRGSALVWPLEEVLQFNSEYYNSICASLANIAFSRNPAALKRDESIIVLVEIDLATFESDTTASPEGRKQAILDMLKRNASVLFKSLSDSRNCSGGVIILGSSAKMPKLTASQLAACFETSKTDIYSIESQLDYDLALKSGWKPQHILSVGLNAMTDIEMMQYRALQFNSNKPINLPMTHEHEAEESLLPEDIKKSLEPQPIKPLFEDLPNNPADFNDDLFAPNPLFASVEAANTNLSEDTRNRVAAQAKQTLLAEQKPELSLISLSIPVKLKDQGDYTLLLRANYPASLEEGMSPTTSAVWSDESFLAFSCQPLALSQSDTMLSGAYSKVVTHVSRLDIASAAGSAYESIVGIELSFKDYLKSFIIPEYSNQIIEILEQVYTVRD</sequence>
<name>A0A502GD62_9GAMM</name>
<proteinExistence type="predicted"/>
<comment type="caution">
    <text evidence="1">The sequence shown here is derived from an EMBL/GenBank/DDBJ whole genome shotgun (WGS) entry which is preliminary data.</text>
</comment>
<gene>
    <name evidence="1" type="ORF">EAH77_15845</name>
</gene>
<keyword evidence="2" id="KW-1185">Reference proteome</keyword>
<evidence type="ECO:0000313" key="2">
    <source>
        <dbReference type="Proteomes" id="UP000317663"/>
    </source>
</evidence>
<dbReference type="RefSeq" id="WP_140473767.1">
    <property type="nucleotide sequence ID" value="NZ_RCZD01000008.1"/>
</dbReference>
<accession>A0A502GD62</accession>
<dbReference type="EMBL" id="RCZD01000008">
    <property type="protein sequence ID" value="TPG60039.1"/>
    <property type="molecule type" value="Genomic_DNA"/>
</dbReference>
<organism evidence="1 2">
    <name type="scientific">Ewingella americana</name>
    <dbReference type="NCBI Taxonomy" id="41202"/>
    <lineage>
        <taxon>Bacteria</taxon>
        <taxon>Pseudomonadati</taxon>
        <taxon>Pseudomonadota</taxon>
        <taxon>Gammaproteobacteria</taxon>
        <taxon>Enterobacterales</taxon>
        <taxon>Yersiniaceae</taxon>
        <taxon>Ewingella</taxon>
    </lineage>
</organism>
<evidence type="ECO:0000313" key="1">
    <source>
        <dbReference type="EMBL" id="TPG60039.1"/>
    </source>
</evidence>